<evidence type="ECO:0000256" key="2">
    <source>
        <dbReference type="SAM" id="Phobius"/>
    </source>
</evidence>
<keyword evidence="2" id="KW-0812">Transmembrane</keyword>
<protein>
    <recommendedName>
        <fullName evidence="3">DUF6542 domain-containing protein</fullName>
    </recommendedName>
</protein>
<feature type="transmembrane region" description="Helical" evidence="2">
    <location>
        <begin position="206"/>
        <end position="227"/>
    </location>
</feature>
<feature type="compositionally biased region" description="Low complexity" evidence="1">
    <location>
        <begin position="60"/>
        <end position="80"/>
    </location>
</feature>
<comment type="caution">
    <text evidence="4">The sequence shown here is derived from an EMBL/GenBank/DDBJ whole genome shotgun (WGS) entry which is preliminary data.</text>
</comment>
<accession>A0ABN1Q9U0</accession>
<feature type="region of interest" description="Disordered" evidence="1">
    <location>
        <begin position="1"/>
        <end position="98"/>
    </location>
</feature>
<evidence type="ECO:0000313" key="5">
    <source>
        <dbReference type="Proteomes" id="UP001499967"/>
    </source>
</evidence>
<name>A0ABN1Q9U0_9PSEU</name>
<evidence type="ECO:0000259" key="3">
    <source>
        <dbReference type="Pfam" id="PF20177"/>
    </source>
</evidence>
<keyword evidence="2" id="KW-1133">Transmembrane helix</keyword>
<dbReference type="InterPro" id="IPR046672">
    <property type="entry name" value="DUF6542"/>
</dbReference>
<reference evidence="4 5" key="1">
    <citation type="journal article" date="2019" name="Int. J. Syst. Evol. Microbiol.">
        <title>The Global Catalogue of Microorganisms (GCM) 10K type strain sequencing project: providing services to taxonomists for standard genome sequencing and annotation.</title>
        <authorList>
            <consortium name="The Broad Institute Genomics Platform"/>
            <consortium name="The Broad Institute Genome Sequencing Center for Infectious Disease"/>
            <person name="Wu L."/>
            <person name="Ma J."/>
        </authorList>
    </citation>
    <scope>NUCLEOTIDE SEQUENCE [LARGE SCALE GENOMIC DNA]</scope>
    <source>
        <strain evidence="4 5">JCM 11117</strain>
    </source>
</reference>
<feature type="transmembrane region" description="Helical" evidence="2">
    <location>
        <begin position="107"/>
        <end position="129"/>
    </location>
</feature>
<dbReference type="RefSeq" id="WP_343942329.1">
    <property type="nucleotide sequence ID" value="NZ_BAAAHP010000092.1"/>
</dbReference>
<evidence type="ECO:0000313" key="4">
    <source>
        <dbReference type="EMBL" id="GAA0939147.1"/>
    </source>
</evidence>
<sequence length="246" mass="24962">MTEPAGERSPRRRPSADSARGSARPRTGASGRGARTGSAAARSPKAARSGADPAKDGSAARRSPARPAKETTPPAKLPAKAARERPAPERGAGGRWPMADRSALPSVLGLPPIAAVGLAAALTAIGVLVDLTWVGNLSTVFTVCHLTGCVLAVVWVRRTGLFGPMVQPPLLVAAAVPVVVLASGPPRPGQGVAEQLLVIGAPLVNAFPVMAWTTGAVLVVGVARALVQRPVNAPREPAGAREAART</sequence>
<feature type="domain" description="DUF6542" evidence="3">
    <location>
        <begin position="109"/>
        <end position="229"/>
    </location>
</feature>
<feature type="transmembrane region" description="Helical" evidence="2">
    <location>
        <begin position="135"/>
        <end position="156"/>
    </location>
</feature>
<feature type="transmembrane region" description="Helical" evidence="2">
    <location>
        <begin position="168"/>
        <end position="186"/>
    </location>
</feature>
<evidence type="ECO:0000256" key="1">
    <source>
        <dbReference type="SAM" id="MobiDB-lite"/>
    </source>
</evidence>
<proteinExistence type="predicted"/>
<feature type="compositionally biased region" description="Low complexity" evidence="1">
    <location>
        <begin position="16"/>
        <end position="51"/>
    </location>
</feature>
<organism evidence="4 5">
    <name type="scientific">Pseudonocardia zijingensis</name>
    <dbReference type="NCBI Taxonomy" id="153376"/>
    <lineage>
        <taxon>Bacteria</taxon>
        <taxon>Bacillati</taxon>
        <taxon>Actinomycetota</taxon>
        <taxon>Actinomycetes</taxon>
        <taxon>Pseudonocardiales</taxon>
        <taxon>Pseudonocardiaceae</taxon>
        <taxon>Pseudonocardia</taxon>
    </lineage>
</organism>
<keyword evidence="2" id="KW-0472">Membrane</keyword>
<gene>
    <name evidence="4" type="ORF">GCM10009559_33430</name>
</gene>
<dbReference type="EMBL" id="BAAAHP010000092">
    <property type="protein sequence ID" value="GAA0939147.1"/>
    <property type="molecule type" value="Genomic_DNA"/>
</dbReference>
<keyword evidence="5" id="KW-1185">Reference proteome</keyword>
<dbReference type="Proteomes" id="UP001499967">
    <property type="component" value="Unassembled WGS sequence"/>
</dbReference>
<dbReference type="Pfam" id="PF20177">
    <property type="entry name" value="DUF6542"/>
    <property type="match status" value="1"/>
</dbReference>